<accession>A0AAN6LNC9</accession>
<sequence length="336" mass="38236">MASHGDDNDTDDLYSEDYPELKAQGILVHDPNLNANKLYPHPSSCLPRKRAAHSPTPSPALPPQVHISKEYQSIIQLQKARYKAREKRCNDLENLFRASLHGAIQRREKQFEESAIKCLQGIQADFIGPMTAHDLVRLSRFPDLLFRYFQNQRRVAGALCYMKMQVDRVAEAQGLSGGSTPFRNHYDLHLELRCILMVSARVVYEHLVSVVLSHIGRILLESSTVQFMADPERLTLFDPHLAALIISDNHRLSKEAADLEQMEVDFANHRFGQTTRWTGHELLDDELFGQLDGRQFLKKKNTAHDQTDGSYGNVDNDGYGDLPELVPDQRAEHREG</sequence>
<reference evidence="2 3" key="1">
    <citation type="submission" date="2021-02" db="EMBL/GenBank/DDBJ databases">
        <title>Genome assembly of Pseudopithomyces chartarum.</title>
        <authorList>
            <person name="Jauregui R."/>
            <person name="Singh J."/>
            <person name="Voisey C."/>
        </authorList>
    </citation>
    <scope>NUCLEOTIDE SEQUENCE [LARGE SCALE GENOMIC DNA]</scope>
    <source>
        <strain evidence="2 3">AGR01</strain>
    </source>
</reference>
<protein>
    <submittedName>
        <fullName evidence="2">Uncharacterized protein</fullName>
    </submittedName>
</protein>
<evidence type="ECO:0000313" key="2">
    <source>
        <dbReference type="EMBL" id="KAK3201534.1"/>
    </source>
</evidence>
<dbReference type="EMBL" id="WVTA01000016">
    <property type="protein sequence ID" value="KAK3201534.1"/>
    <property type="molecule type" value="Genomic_DNA"/>
</dbReference>
<feature type="region of interest" description="Disordered" evidence="1">
    <location>
        <begin position="300"/>
        <end position="336"/>
    </location>
</feature>
<dbReference type="Proteomes" id="UP001280581">
    <property type="component" value="Unassembled WGS sequence"/>
</dbReference>
<name>A0AAN6LNC9_9PLEO</name>
<feature type="compositionally biased region" description="Basic and acidic residues" evidence="1">
    <location>
        <begin position="327"/>
        <end position="336"/>
    </location>
</feature>
<feature type="region of interest" description="Disordered" evidence="1">
    <location>
        <begin position="39"/>
        <end position="63"/>
    </location>
</feature>
<proteinExistence type="predicted"/>
<comment type="caution">
    <text evidence="2">The sequence shown here is derived from an EMBL/GenBank/DDBJ whole genome shotgun (WGS) entry which is preliminary data.</text>
</comment>
<evidence type="ECO:0000313" key="3">
    <source>
        <dbReference type="Proteomes" id="UP001280581"/>
    </source>
</evidence>
<keyword evidence="3" id="KW-1185">Reference proteome</keyword>
<organism evidence="2 3">
    <name type="scientific">Pseudopithomyces chartarum</name>
    <dbReference type="NCBI Taxonomy" id="1892770"/>
    <lineage>
        <taxon>Eukaryota</taxon>
        <taxon>Fungi</taxon>
        <taxon>Dikarya</taxon>
        <taxon>Ascomycota</taxon>
        <taxon>Pezizomycotina</taxon>
        <taxon>Dothideomycetes</taxon>
        <taxon>Pleosporomycetidae</taxon>
        <taxon>Pleosporales</taxon>
        <taxon>Massarineae</taxon>
        <taxon>Didymosphaeriaceae</taxon>
        <taxon>Pseudopithomyces</taxon>
    </lineage>
</organism>
<dbReference type="AlphaFoldDB" id="A0AAN6LNC9"/>
<evidence type="ECO:0000256" key="1">
    <source>
        <dbReference type="SAM" id="MobiDB-lite"/>
    </source>
</evidence>
<gene>
    <name evidence="2" type="ORF">GRF29_185g1230413</name>
</gene>